<dbReference type="AlphaFoldDB" id="A0A1M4YSX2"/>
<sequence>MKLPAYEHTAQYYETDQMGIIHHSNYIRWFEEARVSLMEQIGVGYDRMEAEGIMSPVLAVACEYKSMTRFGDTVDIHTEITKYDGIRLELSYEITDHTTRELRCRGSSRHCFMEKEGGNLVSLKKSRPTFHTVFMKAIEEA</sequence>
<organism evidence="3 4">
    <name type="scientific">Lactonifactor longoviformis DSM 17459</name>
    <dbReference type="NCBI Taxonomy" id="1122155"/>
    <lineage>
        <taxon>Bacteria</taxon>
        <taxon>Bacillati</taxon>
        <taxon>Bacillota</taxon>
        <taxon>Clostridia</taxon>
        <taxon>Eubacteriales</taxon>
        <taxon>Clostridiaceae</taxon>
        <taxon>Lactonifactor</taxon>
    </lineage>
</organism>
<gene>
    <name evidence="3" type="ORF">SAMN02745158_02497</name>
</gene>
<evidence type="ECO:0000256" key="1">
    <source>
        <dbReference type="ARBA" id="ARBA00005953"/>
    </source>
</evidence>
<dbReference type="CDD" id="cd00586">
    <property type="entry name" value="4HBT"/>
    <property type="match status" value="1"/>
</dbReference>
<dbReference type="InterPro" id="IPR006684">
    <property type="entry name" value="YbgC/YbaW"/>
</dbReference>
<dbReference type="EMBL" id="FQVI01000012">
    <property type="protein sequence ID" value="SHF08904.1"/>
    <property type="molecule type" value="Genomic_DNA"/>
</dbReference>
<proteinExistence type="inferred from homology"/>
<dbReference type="InterPro" id="IPR050563">
    <property type="entry name" value="4-hydroxybenzoyl-CoA_TE"/>
</dbReference>
<dbReference type="Gene3D" id="3.10.129.10">
    <property type="entry name" value="Hotdog Thioesterase"/>
    <property type="match status" value="1"/>
</dbReference>
<reference evidence="3 4" key="1">
    <citation type="submission" date="2016-11" db="EMBL/GenBank/DDBJ databases">
        <authorList>
            <person name="Jaros S."/>
            <person name="Januszkiewicz K."/>
            <person name="Wedrychowicz H."/>
        </authorList>
    </citation>
    <scope>NUCLEOTIDE SEQUENCE [LARGE SCALE GENOMIC DNA]</scope>
    <source>
        <strain evidence="3 4">DSM 17459</strain>
    </source>
</reference>
<dbReference type="NCBIfam" id="TIGR00051">
    <property type="entry name" value="YbgC/FadM family acyl-CoA thioesterase"/>
    <property type="match status" value="1"/>
</dbReference>
<comment type="similarity">
    <text evidence="1">Belongs to the 4-hydroxybenzoyl-CoA thioesterase family.</text>
</comment>
<dbReference type="Pfam" id="PF13279">
    <property type="entry name" value="4HBT_2"/>
    <property type="match status" value="1"/>
</dbReference>
<dbReference type="SUPFAM" id="SSF54637">
    <property type="entry name" value="Thioesterase/thiol ester dehydrase-isomerase"/>
    <property type="match status" value="1"/>
</dbReference>
<dbReference type="InterPro" id="IPR029069">
    <property type="entry name" value="HotDog_dom_sf"/>
</dbReference>
<dbReference type="Proteomes" id="UP000184245">
    <property type="component" value="Unassembled WGS sequence"/>
</dbReference>
<protein>
    <submittedName>
        <fullName evidence="3">Acyl-CoA thioester hydrolase</fullName>
    </submittedName>
</protein>
<dbReference type="PANTHER" id="PTHR31793">
    <property type="entry name" value="4-HYDROXYBENZOYL-COA THIOESTERASE FAMILY MEMBER"/>
    <property type="match status" value="1"/>
</dbReference>
<dbReference type="PANTHER" id="PTHR31793:SF27">
    <property type="entry name" value="NOVEL THIOESTERASE SUPERFAMILY DOMAIN AND SAPOSIN A-TYPE DOMAIN CONTAINING PROTEIN (0610012H03RIK)"/>
    <property type="match status" value="1"/>
</dbReference>
<keyword evidence="4" id="KW-1185">Reference proteome</keyword>
<dbReference type="GO" id="GO:0047617">
    <property type="term" value="F:fatty acyl-CoA hydrolase activity"/>
    <property type="evidence" value="ECO:0007669"/>
    <property type="project" value="TreeGrafter"/>
</dbReference>
<dbReference type="RefSeq" id="WP_072852217.1">
    <property type="nucleotide sequence ID" value="NZ_FQVI01000012.1"/>
</dbReference>
<dbReference type="STRING" id="1122155.SAMN02745158_02497"/>
<keyword evidence="2 3" id="KW-0378">Hydrolase</keyword>
<accession>A0A1M4YSX2</accession>
<evidence type="ECO:0000313" key="3">
    <source>
        <dbReference type="EMBL" id="SHF08904.1"/>
    </source>
</evidence>
<evidence type="ECO:0000256" key="2">
    <source>
        <dbReference type="ARBA" id="ARBA00022801"/>
    </source>
</evidence>
<evidence type="ECO:0000313" key="4">
    <source>
        <dbReference type="Proteomes" id="UP000184245"/>
    </source>
</evidence>
<dbReference type="OrthoDB" id="9800856at2"/>
<name>A0A1M4YSX2_9CLOT</name>